<sequence>MGCHTEASKNKSSCAQGFALDYSDAKLVMTLSLQMIHGRSRCTKDFRGCSSALLCYSLKFA</sequence>
<dbReference type="AlphaFoldDB" id="A0AAD2D8N1"/>
<evidence type="ECO:0000313" key="2">
    <source>
        <dbReference type="Proteomes" id="UP001295684"/>
    </source>
</evidence>
<gene>
    <name evidence="1" type="ORF">ECRASSUSDP1_LOCUS24970</name>
</gene>
<dbReference type="EMBL" id="CAMPGE010025739">
    <property type="protein sequence ID" value="CAI2383468.1"/>
    <property type="molecule type" value="Genomic_DNA"/>
</dbReference>
<proteinExistence type="predicted"/>
<name>A0AAD2D8N1_EUPCR</name>
<organism evidence="1 2">
    <name type="scientific">Euplotes crassus</name>
    <dbReference type="NCBI Taxonomy" id="5936"/>
    <lineage>
        <taxon>Eukaryota</taxon>
        <taxon>Sar</taxon>
        <taxon>Alveolata</taxon>
        <taxon>Ciliophora</taxon>
        <taxon>Intramacronucleata</taxon>
        <taxon>Spirotrichea</taxon>
        <taxon>Hypotrichia</taxon>
        <taxon>Euplotida</taxon>
        <taxon>Euplotidae</taxon>
        <taxon>Moneuplotes</taxon>
    </lineage>
</organism>
<evidence type="ECO:0000313" key="1">
    <source>
        <dbReference type="EMBL" id="CAI2383468.1"/>
    </source>
</evidence>
<protein>
    <submittedName>
        <fullName evidence="1">Uncharacterized protein</fullName>
    </submittedName>
</protein>
<comment type="caution">
    <text evidence="1">The sequence shown here is derived from an EMBL/GenBank/DDBJ whole genome shotgun (WGS) entry which is preliminary data.</text>
</comment>
<reference evidence="1" key="1">
    <citation type="submission" date="2023-07" db="EMBL/GenBank/DDBJ databases">
        <authorList>
            <consortium name="AG Swart"/>
            <person name="Singh M."/>
            <person name="Singh A."/>
            <person name="Seah K."/>
            <person name="Emmerich C."/>
        </authorList>
    </citation>
    <scope>NUCLEOTIDE SEQUENCE</scope>
    <source>
        <strain evidence="1">DP1</strain>
    </source>
</reference>
<dbReference type="Proteomes" id="UP001295684">
    <property type="component" value="Unassembled WGS sequence"/>
</dbReference>
<keyword evidence="2" id="KW-1185">Reference proteome</keyword>
<accession>A0AAD2D8N1</accession>